<name>A0AAV0HBB9_9ROSI</name>
<sequence length="48" mass="5459">MTTPSISISVHVGLLNRRFYHHVKLTSFYASCSCRKTDSRQVQLPCSC</sequence>
<dbReference type="EMBL" id="CAMGYJ010000002">
    <property type="protein sequence ID" value="CAI0381530.1"/>
    <property type="molecule type" value="Genomic_DNA"/>
</dbReference>
<accession>A0AAV0HBB9</accession>
<reference evidence="1" key="1">
    <citation type="submission" date="2022-08" db="EMBL/GenBank/DDBJ databases">
        <authorList>
            <person name="Gutierrez-Valencia J."/>
        </authorList>
    </citation>
    <scope>NUCLEOTIDE SEQUENCE</scope>
</reference>
<proteinExistence type="predicted"/>
<keyword evidence="2" id="KW-1185">Reference proteome</keyword>
<protein>
    <submittedName>
        <fullName evidence="1">Uncharacterized protein</fullName>
    </submittedName>
</protein>
<organism evidence="1 2">
    <name type="scientific">Linum tenue</name>
    <dbReference type="NCBI Taxonomy" id="586396"/>
    <lineage>
        <taxon>Eukaryota</taxon>
        <taxon>Viridiplantae</taxon>
        <taxon>Streptophyta</taxon>
        <taxon>Embryophyta</taxon>
        <taxon>Tracheophyta</taxon>
        <taxon>Spermatophyta</taxon>
        <taxon>Magnoliopsida</taxon>
        <taxon>eudicotyledons</taxon>
        <taxon>Gunneridae</taxon>
        <taxon>Pentapetalae</taxon>
        <taxon>rosids</taxon>
        <taxon>fabids</taxon>
        <taxon>Malpighiales</taxon>
        <taxon>Linaceae</taxon>
        <taxon>Linum</taxon>
    </lineage>
</organism>
<dbReference type="Proteomes" id="UP001154282">
    <property type="component" value="Unassembled WGS sequence"/>
</dbReference>
<comment type="caution">
    <text evidence="1">The sequence shown here is derived from an EMBL/GenBank/DDBJ whole genome shotgun (WGS) entry which is preliminary data.</text>
</comment>
<gene>
    <name evidence="1" type="ORF">LITE_LOCUS3190</name>
</gene>
<evidence type="ECO:0000313" key="2">
    <source>
        <dbReference type="Proteomes" id="UP001154282"/>
    </source>
</evidence>
<evidence type="ECO:0000313" key="1">
    <source>
        <dbReference type="EMBL" id="CAI0381530.1"/>
    </source>
</evidence>
<dbReference type="AlphaFoldDB" id="A0AAV0HBB9"/>